<dbReference type="SUPFAM" id="SSF53254">
    <property type="entry name" value="Phosphoglycerate mutase-like"/>
    <property type="match status" value="1"/>
</dbReference>
<dbReference type="STRING" id="157652.A0A371G9D7"/>
<dbReference type="Proteomes" id="UP000257109">
    <property type="component" value="Unassembled WGS sequence"/>
</dbReference>
<comment type="caution">
    <text evidence="1">The sequence shown here is derived from an EMBL/GenBank/DDBJ whole genome shotgun (WGS) entry which is preliminary data.</text>
</comment>
<accession>A0A371G9D7</accession>
<evidence type="ECO:0000313" key="1">
    <source>
        <dbReference type="EMBL" id="RDX87145.1"/>
    </source>
</evidence>
<name>A0A371G9D7_MUCPR</name>
<dbReference type="Pfam" id="PF00300">
    <property type="entry name" value="His_Phos_1"/>
    <property type="match status" value="1"/>
</dbReference>
<dbReference type="InterPro" id="IPR029033">
    <property type="entry name" value="His_PPase_superfam"/>
</dbReference>
<dbReference type="PANTHER" id="PTHR16469:SF49">
    <property type="entry name" value="PHOSPHOGLYCERATE MUTASE FAMILY PROTEIN"/>
    <property type="match status" value="1"/>
</dbReference>
<dbReference type="GO" id="GO:0003824">
    <property type="term" value="F:catalytic activity"/>
    <property type="evidence" value="ECO:0007669"/>
    <property type="project" value="InterPro"/>
</dbReference>
<reference evidence="1" key="1">
    <citation type="submission" date="2018-05" db="EMBL/GenBank/DDBJ databases">
        <title>Draft genome of Mucuna pruriens seed.</title>
        <authorList>
            <person name="Nnadi N.E."/>
            <person name="Vos R."/>
            <person name="Hasami M.H."/>
            <person name="Devisetty U.K."/>
            <person name="Aguiy J.C."/>
        </authorList>
    </citation>
    <scope>NUCLEOTIDE SEQUENCE [LARGE SCALE GENOMIC DNA]</scope>
    <source>
        <strain evidence="1">JCA_2017</strain>
    </source>
</reference>
<organism evidence="1 2">
    <name type="scientific">Mucuna pruriens</name>
    <name type="common">Velvet bean</name>
    <name type="synonym">Dolichos pruriens</name>
    <dbReference type="NCBI Taxonomy" id="157652"/>
    <lineage>
        <taxon>Eukaryota</taxon>
        <taxon>Viridiplantae</taxon>
        <taxon>Streptophyta</taxon>
        <taxon>Embryophyta</taxon>
        <taxon>Tracheophyta</taxon>
        <taxon>Spermatophyta</taxon>
        <taxon>Magnoliopsida</taxon>
        <taxon>eudicotyledons</taxon>
        <taxon>Gunneridae</taxon>
        <taxon>Pentapetalae</taxon>
        <taxon>rosids</taxon>
        <taxon>fabids</taxon>
        <taxon>Fabales</taxon>
        <taxon>Fabaceae</taxon>
        <taxon>Papilionoideae</taxon>
        <taxon>50 kb inversion clade</taxon>
        <taxon>NPAAA clade</taxon>
        <taxon>indigoferoid/millettioid clade</taxon>
        <taxon>Phaseoleae</taxon>
        <taxon>Mucuna</taxon>
    </lineage>
</organism>
<dbReference type="InterPro" id="IPR051710">
    <property type="entry name" value="Phosphatase_SH3-domain"/>
</dbReference>
<protein>
    <submittedName>
        <fullName evidence="1">Uncharacterized protein</fullName>
    </submittedName>
</protein>
<feature type="non-terminal residue" evidence="1">
    <location>
        <position position="1"/>
    </location>
</feature>
<dbReference type="InterPro" id="IPR013078">
    <property type="entry name" value="His_Pase_superF_clade-1"/>
</dbReference>
<evidence type="ECO:0000313" key="2">
    <source>
        <dbReference type="Proteomes" id="UP000257109"/>
    </source>
</evidence>
<dbReference type="PROSITE" id="PS00175">
    <property type="entry name" value="PG_MUTASE"/>
    <property type="match status" value="1"/>
</dbReference>
<dbReference type="CDD" id="cd07067">
    <property type="entry name" value="HP_PGM_like"/>
    <property type="match status" value="1"/>
</dbReference>
<proteinExistence type="predicted"/>
<dbReference type="EMBL" id="QJKJ01006317">
    <property type="protein sequence ID" value="RDX87145.1"/>
    <property type="molecule type" value="Genomic_DNA"/>
</dbReference>
<sequence>MGSSGNQVVENQRAVSYQNVVVMRHGERFDNFEPSWAATAARPWDPPLAKAGRERAFKMGRMLRQSLGFPIRRVFVSPFLRCIQTAVELVASLSAVDDGHGAVANDGVSVDPYQVKSYNI</sequence>
<dbReference type="OrthoDB" id="414418at2759"/>
<dbReference type="InterPro" id="IPR001345">
    <property type="entry name" value="PG/BPGM_mutase_AS"/>
</dbReference>
<dbReference type="AlphaFoldDB" id="A0A371G9D7"/>
<keyword evidence="2" id="KW-1185">Reference proteome</keyword>
<gene>
    <name evidence="1" type="ORF">CR513_31423</name>
</gene>
<dbReference type="Gene3D" id="3.40.50.1240">
    <property type="entry name" value="Phosphoglycerate mutase-like"/>
    <property type="match status" value="1"/>
</dbReference>
<dbReference type="PANTHER" id="PTHR16469">
    <property type="entry name" value="UBIQUITIN-ASSOCIATED AND SH3 DOMAIN-CONTAINING BA-RELATED"/>
    <property type="match status" value="1"/>
</dbReference>